<feature type="transmembrane region" description="Helical" evidence="8">
    <location>
        <begin position="345"/>
        <end position="371"/>
    </location>
</feature>
<evidence type="ECO:0000256" key="2">
    <source>
        <dbReference type="ARBA" id="ARBA00022448"/>
    </source>
</evidence>
<keyword evidence="6 8" id="KW-1133">Transmembrane helix</keyword>
<dbReference type="FunFam" id="1.20.1250.20:FF:000218">
    <property type="entry name" value="facilitated trehalose transporter Tret1"/>
    <property type="match status" value="1"/>
</dbReference>
<feature type="transmembrane region" description="Helical" evidence="8">
    <location>
        <begin position="242"/>
        <end position="265"/>
    </location>
</feature>
<accession>A0A5E4QAG4</accession>
<evidence type="ECO:0000256" key="4">
    <source>
        <dbReference type="ARBA" id="ARBA00022597"/>
    </source>
</evidence>
<keyword evidence="7 8" id="KW-0472">Membrane</keyword>
<evidence type="ECO:0000259" key="9">
    <source>
        <dbReference type="PROSITE" id="PS50850"/>
    </source>
</evidence>
<feature type="transmembrane region" description="Helical" evidence="8">
    <location>
        <begin position="311"/>
        <end position="333"/>
    </location>
</feature>
<evidence type="ECO:0000256" key="6">
    <source>
        <dbReference type="ARBA" id="ARBA00022989"/>
    </source>
</evidence>
<dbReference type="PANTHER" id="PTHR48021">
    <property type="match status" value="1"/>
</dbReference>
<name>A0A5E4QAG4_9NEOP</name>
<evidence type="ECO:0000256" key="5">
    <source>
        <dbReference type="ARBA" id="ARBA00022692"/>
    </source>
</evidence>
<feature type="transmembrane region" description="Helical" evidence="8">
    <location>
        <begin position="141"/>
        <end position="160"/>
    </location>
</feature>
<feature type="transmembrane region" description="Helical" evidence="8">
    <location>
        <begin position="109"/>
        <end position="129"/>
    </location>
</feature>
<keyword evidence="4" id="KW-0762">Sugar transport</keyword>
<organism evidence="10 11">
    <name type="scientific">Leptidea sinapis</name>
    <dbReference type="NCBI Taxonomy" id="189913"/>
    <lineage>
        <taxon>Eukaryota</taxon>
        <taxon>Metazoa</taxon>
        <taxon>Ecdysozoa</taxon>
        <taxon>Arthropoda</taxon>
        <taxon>Hexapoda</taxon>
        <taxon>Insecta</taxon>
        <taxon>Pterygota</taxon>
        <taxon>Neoptera</taxon>
        <taxon>Endopterygota</taxon>
        <taxon>Lepidoptera</taxon>
        <taxon>Glossata</taxon>
        <taxon>Ditrysia</taxon>
        <taxon>Papilionoidea</taxon>
        <taxon>Pieridae</taxon>
        <taxon>Dismorphiinae</taxon>
        <taxon>Leptidea</taxon>
    </lineage>
</organism>
<proteinExistence type="predicted"/>
<dbReference type="Proteomes" id="UP000324832">
    <property type="component" value="Unassembled WGS sequence"/>
</dbReference>
<feature type="transmembrane region" description="Helical" evidence="8">
    <location>
        <begin position="408"/>
        <end position="433"/>
    </location>
</feature>
<dbReference type="EMBL" id="FZQP02002048">
    <property type="protein sequence ID" value="VVC94589.1"/>
    <property type="molecule type" value="Genomic_DNA"/>
</dbReference>
<reference evidence="10 11" key="1">
    <citation type="submission" date="2017-07" db="EMBL/GenBank/DDBJ databases">
        <authorList>
            <person name="Talla V."/>
            <person name="Backstrom N."/>
        </authorList>
    </citation>
    <scope>NUCLEOTIDE SEQUENCE [LARGE SCALE GENOMIC DNA]</scope>
</reference>
<dbReference type="Gene3D" id="1.20.1250.20">
    <property type="entry name" value="MFS general substrate transporter like domains"/>
    <property type="match status" value="2"/>
</dbReference>
<sequence length="460" mass="50437">MKISTTLLRQLYIVIVVNLSSVGLGLTMAWNSPMLYKLMYEDTQLSHRITSSDASWIVSIGYLAAIFFCPLTSWVLDPMGRKLCLLAFGTIRATLGLILVFGTEVWMLLVARAINGIFEIGILMILPSYCVEISSKEIRGALGTISQMASSVGMLIMFGFGPFLSYLNVNIIYVVALYATVIPLLFVPDSPYSLLRKGLKDEAFEVLKLLRGSEIAAQQELKEMTVVHGCQVKVKDLLKDRIFLKALSISVLLSIGFQLIGYSAVTVYLQSIMDITKTSVSSNTISVIFGVMQIIASLVSALLSDKAGRKIILCVTLFGTAIGMAGLGLFFYANDSSDSIVGFMNYLPIVSVIIIVLCYNAGMGSLCILVCTELFDSPARTTSVSISVSSSLIFAFLNLKYFPLLSELMGAAAVFWSFSAINLLYVLFIMFCVPETKRKSFLEIQRALGRREDKKEAVCA</sequence>
<feature type="transmembrane region" description="Helical" evidence="8">
    <location>
        <begin position="56"/>
        <end position="76"/>
    </location>
</feature>
<comment type="subcellular location">
    <subcellularLocation>
        <location evidence="1">Cell membrane</location>
        <topology evidence="1">Multi-pass membrane protein</topology>
    </subcellularLocation>
</comment>
<dbReference type="InterPro" id="IPR050549">
    <property type="entry name" value="MFS_Trehalose_Transporter"/>
</dbReference>
<feature type="domain" description="Major facilitator superfamily (MFS) profile" evidence="9">
    <location>
        <begin position="11"/>
        <end position="437"/>
    </location>
</feature>
<evidence type="ECO:0000256" key="8">
    <source>
        <dbReference type="SAM" id="Phobius"/>
    </source>
</evidence>
<dbReference type="InterPro" id="IPR005828">
    <property type="entry name" value="MFS_sugar_transport-like"/>
</dbReference>
<dbReference type="SUPFAM" id="SSF103473">
    <property type="entry name" value="MFS general substrate transporter"/>
    <property type="match status" value="1"/>
</dbReference>
<dbReference type="PROSITE" id="PS50850">
    <property type="entry name" value="MFS"/>
    <property type="match status" value="1"/>
</dbReference>
<keyword evidence="11" id="KW-1185">Reference proteome</keyword>
<dbReference type="InterPro" id="IPR036259">
    <property type="entry name" value="MFS_trans_sf"/>
</dbReference>
<dbReference type="Pfam" id="PF00083">
    <property type="entry name" value="Sugar_tr"/>
    <property type="match status" value="1"/>
</dbReference>
<evidence type="ECO:0000256" key="1">
    <source>
        <dbReference type="ARBA" id="ARBA00004651"/>
    </source>
</evidence>
<feature type="transmembrane region" description="Helical" evidence="8">
    <location>
        <begin position="285"/>
        <end position="304"/>
    </location>
</feature>
<dbReference type="AlphaFoldDB" id="A0A5E4QAG4"/>
<feature type="transmembrane region" description="Helical" evidence="8">
    <location>
        <begin position="383"/>
        <end position="402"/>
    </location>
</feature>
<protein>
    <recommendedName>
        <fullName evidence="9">Major facilitator superfamily (MFS) profile domain-containing protein</fullName>
    </recommendedName>
</protein>
<evidence type="ECO:0000313" key="11">
    <source>
        <dbReference type="Proteomes" id="UP000324832"/>
    </source>
</evidence>
<dbReference type="GO" id="GO:0005886">
    <property type="term" value="C:plasma membrane"/>
    <property type="evidence" value="ECO:0007669"/>
    <property type="project" value="UniProtKB-SubCell"/>
</dbReference>
<feature type="transmembrane region" description="Helical" evidence="8">
    <location>
        <begin position="83"/>
        <end position="103"/>
    </location>
</feature>
<dbReference type="PROSITE" id="PS00216">
    <property type="entry name" value="SUGAR_TRANSPORT_1"/>
    <property type="match status" value="2"/>
</dbReference>
<feature type="transmembrane region" description="Helical" evidence="8">
    <location>
        <begin position="166"/>
        <end position="187"/>
    </location>
</feature>
<evidence type="ECO:0000256" key="7">
    <source>
        <dbReference type="ARBA" id="ARBA00023136"/>
    </source>
</evidence>
<feature type="transmembrane region" description="Helical" evidence="8">
    <location>
        <begin position="12"/>
        <end position="36"/>
    </location>
</feature>
<dbReference type="InterPro" id="IPR020846">
    <property type="entry name" value="MFS_dom"/>
</dbReference>
<dbReference type="PANTHER" id="PTHR48021:SF47">
    <property type="entry name" value="GH17672P"/>
    <property type="match status" value="1"/>
</dbReference>
<evidence type="ECO:0000256" key="3">
    <source>
        <dbReference type="ARBA" id="ARBA00022475"/>
    </source>
</evidence>
<gene>
    <name evidence="10" type="ORF">LSINAPIS_LOCUS6497</name>
</gene>
<evidence type="ECO:0000313" key="10">
    <source>
        <dbReference type="EMBL" id="VVC94589.1"/>
    </source>
</evidence>
<dbReference type="InterPro" id="IPR005829">
    <property type="entry name" value="Sugar_transporter_CS"/>
</dbReference>
<keyword evidence="3" id="KW-1003">Cell membrane</keyword>
<keyword evidence="5 8" id="KW-0812">Transmembrane</keyword>
<keyword evidence="2" id="KW-0813">Transport</keyword>
<dbReference type="GO" id="GO:0022857">
    <property type="term" value="F:transmembrane transporter activity"/>
    <property type="evidence" value="ECO:0007669"/>
    <property type="project" value="InterPro"/>
</dbReference>